<dbReference type="Proteomes" id="UP000001026">
    <property type="component" value="Chromosome"/>
</dbReference>
<reference evidence="1 2" key="1">
    <citation type="journal article" date="2003" name="Nature">
        <title>Genome divergence in two Prochlorococcus ecotypes reflects oceanic niche differentiation.</title>
        <authorList>
            <person name="Rocap G."/>
            <person name="Larimer F.W."/>
            <person name="Lamerdin J.E."/>
            <person name="Malfatti S."/>
            <person name="Chain P."/>
            <person name="Ahlgren N.A."/>
            <person name="Arellano A."/>
            <person name="Coleman M."/>
            <person name="Hauser L."/>
            <person name="Hess W.R."/>
            <person name="Johnson Z.I."/>
            <person name="Land M.L."/>
            <person name="Lindell D."/>
            <person name="Post A.F."/>
            <person name="Regala W."/>
            <person name="Shah M."/>
            <person name="Shaw S.L."/>
            <person name="Steglich C."/>
            <person name="Sullivan M.B."/>
            <person name="Ting C.S."/>
            <person name="Tolonen A."/>
            <person name="Webb E.A."/>
            <person name="Zinser E.R."/>
            <person name="Chisholm S.W."/>
        </authorList>
    </citation>
    <scope>NUCLEOTIDE SEQUENCE [LARGE SCALE GENOMIC DNA]</scope>
    <source>
        <strain evidence="2">CCMP1986 / NIES-2087 / MED4</strain>
    </source>
</reference>
<gene>
    <name evidence="1" type="ordered locus">PMM0795</name>
</gene>
<name>Q7V1R0_PROMP</name>
<proteinExistence type="predicted"/>
<sequence>MELIKKKSILIIAPSLIAESLSLKLTSLDNNLNITLDSSSKNLNPDLIIWNILNYQSEDLIRLELLKLKERWDESNILVIFSGELLNKTKVTPSLNSEGLLLNPSVDKVLESINIISEGGRVFDLENNPSVVVKKEKELTFNQKLLSSGLKQIDNEINYIFKYVNSDSTPEFYKFILKGRLRELITAKSFLIFLWGNSLDLYSEAIYTENKINIENKNTNTIFIKDKNTLEIWDLILDRLSKRYASTNFDVEFNNSSIILSGIKKEFISRLICTMLDELDNLIKNIKENYKEKDYKEDFNSLIEELKLNTISNITESYFRVKKNGESISINEYIYKEVTCNEKDRESHESIMFIDPIIKNEPIDFDGKLLPLYETESFIVLENIISNWIIRNCNLLASEVFNICSSWPELRTILINPQLQSTRSFERFRNNINNYNRWHENIYMPIYLYESKREYIDIIDSKFTRYYKNENREKELENLEWFQKQVTLLVEIRDAIAPQLEIAVKYIGNLFVNFLTKVVGKAIGLVGKGILQGLGRSSTK</sequence>
<dbReference type="EMBL" id="BX548174">
    <property type="protein sequence ID" value="CAE19254.1"/>
    <property type="molecule type" value="Genomic_DNA"/>
</dbReference>
<organism evidence="1 2">
    <name type="scientific">Prochlorococcus marinus subsp. pastoris (strain CCMP1986 / NIES-2087 / MED4)</name>
    <dbReference type="NCBI Taxonomy" id="59919"/>
    <lineage>
        <taxon>Bacteria</taxon>
        <taxon>Bacillati</taxon>
        <taxon>Cyanobacteriota</taxon>
        <taxon>Cyanophyceae</taxon>
        <taxon>Synechococcales</taxon>
        <taxon>Prochlorococcaceae</taxon>
        <taxon>Prochlorococcus</taxon>
    </lineage>
</organism>
<dbReference type="InterPro" id="IPR016837">
    <property type="entry name" value="Uncharacterised_Ycf55_cyanobac"/>
</dbReference>
<dbReference type="STRING" id="59919.PMM0795"/>
<dbReference type="KEGG" id="pmm:PMM0795"/>
<dbReference type="AlphaFoldDB" id="Q7V1R0"/>
<evidence type="ECO:0008006" key="3">
    <source>
        <dbReference type="Google" id="ProtNLM"/>
    </source>
</evidence>
<evidence type="ECO:0000313" key="1">
    <source>
        <dbReference type="EMBL" id="CAE19254.1"/>
    </source>
</evidence>
<dbReference type="HOGENOM" id="CLU_483055_0_0_3"/>
<accession>Q7V1R0</accession>
<dbReference type="RefSeq" id="WP_011132429.1">
    <property type="nucleotide sequence ID" value="NC_005072.1"/>
</dbReference>
<dbReference type="PIRSF" id="PIRSF026434">
    <property type="entry name" value="RR_ycf55_prd"/>
    <property type="match status" value="1"/>
</dbReference>
<evidence type="ECO:0000313" key="2">
    <source>
        <dbReference type="Proteomes" id="UP000001026"/>
    </source>
</evidence>
<dbReference type="InterPro" id="IPR022552">
    <property type="entry name" value="UPF_Ycf55"/>
</dbReference>
<dbReference type="Pfam" id="PF12452">
    <property type="entry name" value="DUF3685"/>
    <property type="match status" value="1"/>
</dbReference>
<protein>
    <recommendedName>
        <fullName evidence="3">CheY-like domain containing protein</fullName>
    </recommendedName>
</protein>
<dbReference type="eggNOG" id="COG2197">
    <property type="taxonomic scope" value="Bacteria"/>
</dbReference>
<dbReference type="OrthoDB" id="458149at2"/>